<evidence type="ECO:0000313" key="1">
    <source>
        <dbReference type="EMBL" id="KAK7261384.1"/>
    </source>
</evidence>
<dbReference type="EMBL" id="JAYWIO010000005">
    <property type="protein sequence ID" value="KAK7261384.1"/>
    <property type="molecule type" value="Genomic_DNA"/>
</dbReference>
<protein>
    <submittedName>
        <fullName evidence="1">Uncharacterized protein</fullName>
    </submittedName>
</protein>
<keyword evidence="2" id="KW-1185">Reference proteome</keyword>
<dbReference type="AlphaFoldDB" id="A0AAN9I195"/>
<sequence length="70" mass="7851">MKPCSLFGFVGGGPHQQEVVMPLLSHWLFSLLPFVSVLPMQLSMSPTASAPCSQYLQMKEESYFEFLVII</sequence>
<name>A0AAN9I195_CROPI</name>
<evidence type="ECO:0000313" key="2">
    <source>
        <dbReference type="Proteomes" id="UP001372338"/>
    </source>
</evidence>
<dbReference type="Proteomes" id="UP001372338">
    <property type="component" value="Unassembled WGS sequence"/>
</dbReference>
<gene>
    <name evidence="1" type="ORF">RIF29_27693</name>
</gene>
<comment type="caution">
    <text evidence="1">The sequence shown here is derived from an EMBL/GenBank/DDBJ whole genome shotgun (WGS) entry which is preliminary data.</text>
</comment>
<proteinExistence type="predicted"/>
<organism evidence="1 2">
    <name type="scientific">Crotalaria pallida</name>
    <name type="common">Smooth rattlebox</name>
    <name type="synonym">Crotalaria striata</name>
    <dbReference type="NCBI Taxonomy" id="3830"/>
    <lineage>
        <taxon>Eukaryota</taxon>
        <taxon>Viridiplantae</taxon>
        <taxon>Streptophyta</taxon>
        <taxon>Embryophyta</taxon>
        <taxon>Tracheophyta</taxon>
        <taxon>Spermatophyta</taxon>
        <taxon>Magnoliopsida</taxon>
        <taxon>eudicotyledons</taxon>
        <taxon>Gunneridae</taxon>
        <taxon>Pentapetalae</taxon>
        <taxon>rosids</taxon>
        <taxon>fabids</taxon>
        <taxon>Fabales</taxon>
        <taxon>Fabaceae</taxon>
        <taxon>Papilionoideae</taxon>
        <taxon>50 kb inversion clade</taxon>
        <taxon>genistoids sensu lato</taxon>
        <taxon>core genistoids</taxon>
        <taxon>Crotalarieae</taxon>
        <taxon>Crotalaria</taxon>
    </lineage>
</organism>
<accession>A0AAN9I195</accession>
<reference evidence="1 2" key="1">
    <citation type="submission" date="2024-01" db="EMBL/GenBank/DDBJ databases">
        <title>The genomes of 5 underutilized Papilionoideae crops provide insights into root nodulation and disease resistanc.</title>
        <authorList>
            <person name="Yuan L."/>
        </authorList>
    </citation>
    <scope>NUCLEOTIDE SEQUENCE [LARGE SCALE GENOMIC DNA]</scope>
    <source>
        <strain evidence="1">ZHUSHIDOU_FW_LH</strain>
        <tissue evidence="1">Leaf</tissue>
    </source>
</reference>